<dbReference type="EMBL" id="UYRV01026115">
    <property type="protein sequence ID" value="VDK78679.1"/>
    <property type="molecule type" value="Genomic_DNA"/>
</dbReference>
<dbReference type="OrthoDB" id="47802at2759"/>
<keyword evidence="2" id="KW-1185">Reference proteome</keyword>
<accession>A0A3P6T602</accession>
<proteinExistence type="predicted"/>
<gene>
    <name evidence="1" type="ORF">CGOC_LOCUS7482</name>
</gene>
<dbReference type="AlphaFoldDB" id="A0A3P6T602"/>
<evidence type="ECO:0000313" key="2">
    <source>
        <dbReference type="Proteomes" id="UP000271889"/>
    </source>
</evidence>
<protein>
    <submittedName>
        <fullName evidence="1">Uncharacterized protein</fullName>
    </submittedName>
</protein>
<organism evidence="1 2">
    <name type="scientific">Cylicostephanus goldi</name>
    <name type="common">Nematode worm</name>
    <dbReference type="NCBI Taxonomy" id="71465"/>
    <lineage>
        <taxon>Eukaryota</taxon>
        <taxon>Metazoa</taxon>
        <taxon>Ecdysozoa</taxon>
        <taxon>Nematoda</taxon>
        <taxon>Chromadorea</taxon>
        <taxon>Rhabditida</taxon>
        <taxon>Rhabditina</taxon>
        <taxon>Rhabditomorpha</taxon>
        <taxon>Strongyloidea</taxon>
        <taxon>Strongylidae</taxon>
        <taxon>Cylicostephanus</taxon>
    </lineage>
</organism>
<name>A0A3P6T602_CYLGO</name>
<evidence type="ECO:0000313" key="1">
    <source>
        <dbReference type="EMBL" id="VDK78679.1"/>
    </source>
</evidence>
<reference evidence="1 2" key="1">
    <citation type="submission" date="2018-11" db="EMBL/GenBank/DDBJ databases">
        <authorList>
            <consortium name="Pathogen Informatics"/>
        </authorList>
    </citation>
    <scope>NUCLEOTIDE SEQUENCE [LARGE SCALE GENOMIC DNA]</scope>
</reference>
<dbReference type="Proteomes" id="UP000271889">
    <property type="component" value="Unassembled WGS sequence"/>
</dbReference>
<sequence>MLGDRFAIEGLGGVIASTNKSLQTIVYDAIRIVQAASLLAIQSNANASVNWIYELASDAAHCGFDSVRLSTFQWTDAKDQDSYERKLLTLKGKDLEGAVTVSAVSRDGLICECIVPHPSGKLKAGAQHETSLVVTMQPKGVVETKPVQTDTAQKVDQLPEEGQLQLVTDEASGFLCKMIHPWTSWF</sequence>